<accession>A0A392T773</accession>
<comment type="caution">
    <text evidence="2">The sequence shown here is derived from an EMBL/GenBank/DDBJ whole genome shotgun (WGS) entry which is preliminary data.</text>
</comment>
<feature type="non-terminal residue" evidence="2">
    <location>
        <position position="1"/>
    </location>
</feature>
<protein>
    <submittedName>
        <fullName evidence="2">Uncharacterized protein</fullName>
    </submittedName>
</protein>
<dbReference type="EMBL" id="LXQA010515496">
    <property type="protein sequence ID" value="MCI56632.1"/>
    <property type="molecule type" value="Genomic_DNA"/>
</dbReference>
<dbReference type="Proteomes" id="UP000265520">
    <property type="component" value="Unassembled WGS sequence"/>
</dbReference>
<organism evidence="2 3">
    <name type="scientific">Trifolium medium</name>
    <dbReference type="NCBI Taxonomy" id="97028"/>
    <lineage>
        <taxon>Eukaryota</taxon>
        <taxon>Viridiplantae</taxon>
        <taxon>Streptophyta</taxon>
        <taxon>Embryophyta</taxon>
        <taxon>Tracheophyta</taxon>
        <taxon>Spermatophyta</taxon>
        <taxon>Magnoliopsida</taxon>
        <taxon>eudicotyledons</taxon>
        <taxon>Gunneridae</taxon>
        <taxon>Pentapetalae</taxon>
        <taxon>rosids</taxon>
        <taxon>fabids</taxon>
        <taxon>Fabales</taxon>
        <taxon>Fabaceae</taxon>
        <taxon>Papilionoideae</taxon>
        <taxon>50 kb inversion clade</taxon>
        <taxon>NPAAA clade</taxon>
        <taxon>Hologalegina</taxon>
        <taxon>IRL clade</taxon>
        <taxon>Trifolieae</taxon>
        <taxon>Trifolium</taxon>
    </lineage>
</organism>
<dbReference type="AlphaFoldDB" id="A0A392T773"/>
<evidence type="ECO:0000256" key="1">
    <source>
        <dbReference type="SAM" id="MobiDB-lite"/>
    </source>
</evidence>
<sequence>KSAGNAKDNGSVASARHHMDSLRGPPGCMPLRQYSSVLRLDQVWAHQEQVSA</sequence>
<keyword evidence="3" id="KW-1185">Reference proteome</keyword>
<name>A0A392T773_9FABA</name>
<feature type="region of interest" description="Disordered" evidence="1">
    <location>
        <begin position="1"/>
        <end position="27"/>
    </location>
</feature>
<proteinExistence type="predicted"/>
<evidence type="ECO:0000313" key="3">
    <source>
        <dbReference type="Proteomes" id="UP000265520"/>
    </source>
</evidence>
<evidence type="ECO:0000313" key="2">
    <source>
        <dbReference type="EMBL" id="MCI56632.1"/>
    </source>
</evidence>
<reference evidence="2 3" key="1">
    <citation type="journal article" date="2018" name="Front. Plant Sci.">
        <title>Red Clover (Trifolium pratense) and Zigzag Clover (T. medium) - A Picture of Genomic Similarities and Differences.</title>
        <authorList>
            <person name="Dluhosova J."/>
            <person name="Istvanek J."/>
            <person name="Nedelnik J."/>
            <person name="Repkova J."/>
        </authorList>
    </citation>
    <scope>NUCLEOTIDE SEQUENCE [LARGE SCALE GENOMIC DNA]</scope>
    <source>
        <strain evidence="3">cv. 10/8</strain>
        <tissue evidence="2">Leaf</tissue>
    </source>
</reference>